<dbReference type="AlphaFoldDB" id="A0A5J5GXY1"/>
<proteinExistence type="predicted"/>
<dbReference type="Gene3D" id="3.40.50.1110">
    <property type="entry name" value="SGNH hydrolase"/>
    <property type="match status" value="1"/>
</dbReference>
<dbReference type="Proteomes" id="UP000326671">
    <property type="component" value="Unassembled WGS sequence"/>
</dbReference>
<name>A0A5J5GXY1_9BACI</name>
<evidence type="ECO:0000259" key="2">
    <source>
        <dbReference type="Pfam" id="PF13472"/>
    </source>
</evidence>
<keyword evidence="1" id="KW-0732">Signal</keyword>
<reference evidence="3 4" key="1">
    <citation type="submission" date="2019-09" db="EMBL/GenBank/DDBJ databases">
        <title>Whole genome sequences of isolates from the Mars Exploration Rovers.</title>
        <authorList>
            <person name="Seuylemezian A."/>
            <person name="Vaishampayan P."/>
        </authorList>
    </citation>
    <scope>NUCLEOTIDE SEQUENCE [LARGE SCALE GENOMIC DNA]</scope>
    <source>
        <strain evidence="3 4">MER_TA_151</strain>
    </source>
</reference>
<feature type="domain" description="SGNH hydrolase-type esterase" evidence="2">
    <location>
        <begin position="40"/>
        <end position="257"/>
    </location>
</feature>
<dbReference type="GO" id="GO:0004622">
    <property type="term" value="F:phosphatidylcholine lysophospholipase activity"/>
    <property type="evidence" value="ECO:0007669"/>
    <property type="project" value="TreeGrafter"/>
</dbReference>
<organism evidence="3 4">
    <name type="scientific">Niallia endozanthoxylica</name>
    <dbReference type="NCBI Taxonomy" id="2036016"/>
    <lineage>
        <taxon>Bacteria</taxon>
        <taxon>Bacillati</taxon>
        <taxon>Bacillota</taxon>
        <taxon>Bacilli</taxon>
        <taxon>Bacillales</taxon>
        <taxon>Bacillaceae</taxon>
        <taxon>Niallia</taxon>
    </lineage>
</organism>
<dbReference type="Pfam" id="PF13472">
    <property type="entry name" value="Lipase_GDSL_2"/>
    <property type="match status" value="1"/>
</dbReference>
<dbReference type="InterPro" id="IPR013830">
    <property type="entry name" value="SGNH_hydro"/>
</dbReference>
<comment type="caution">
    <text evidence="3">The sequence shown here is derived from an EMBL/GenBank/DDBJ whole genome shotgun (WGS) entry which is preliminary data.</text>
</comment>
<accession>A0A5J5GXY1</accession>
<evidence type="ECO:0000256" key="1">
    <source>
        <dbReference type="SAM" id="SignalP"/>
    </source>
</evidence>
<dbReference type="InterPro" id="IPR051532">
    <property type="entry name" value="Ester_Hydrolysis_Enzymes"/>
</dbReference>
<dbReference type="OrthoDB" id="2596050at2"/>
<evidence type="ECO:0000313" key="3">
    <source>
        <dbReference type="EMBL" id="KAA9012847.1"/>
    </source>
</evidence>
<protein>
    <submittedName>
        <fullName evidence="3">SGNH/GDSL hydrolase family protein</fullName>
    </submittedName>
</protein>
<sequence>MKIYRFSIILVFILILNTLAAPFAFAKNASITKPKLNIVALGDSITFGYPPPSTTAFPDLISGARKVVKFGGSGATSSQLLAAINSNPKEFKASIKRADVITINIGSNDFMQATGVATLFSKLQPLVSNLEENLANGKVAEAINNTPLTPLTPQQLQQYTTNLVTIIETIKKHTKAPILLYNLYNPIVISSNEILNQFLGPLHTFVEGNVTVVNSIIQQVGDVSGAHVIDAYSTFKTNPAAYIIPFDIHPTPAGHQALATLADSKLQSLKKGGKEGKRDIGIGISFR</sequence>
<dbReference type="RefSeq" id="WP_150442735.1">
    <property type="nucleotide sequence ID" value="NZ_VYKL01000058.1"/>
</dbReference>
<keyword evidence="3" id="KW-0378">Hydrolase</keyword>
<feature type="chain" id="PRO_5023835877" evidence="1">
    <location>
        <begin position="27"/>
        <end position="287"/>
    </location>
</feature>
<dbReference type="InterPro" id="IPR036514">
    <property type="entry name" value="SGNH_hydro_sf"/>
</dbReference>
<evidence type="ECO:0000313" key="4">
    <source>
        <dbReference type="Proteomes" id="UP000326671"/>
    </source>
</evidence>
<dbReference type="PANTHER" id="PTHR30383:SF5">
    <property type="entry name" value="SGNH HYDROLASE-TYPE ESTERASE DOMAIN-CONTAINING PROTEIN"/>
    <property type="match status" value="1"/>
</dbReference>
<feature type="signal peptide" evidence="1">
    <location>
        <begin position="1"/>
        <end position="26"/>
    </location>
</feature>
<dbReference type="PANTHER" id="PTHR30383">
    <property type="entry name" value="THIOESTERASE 1/PROTEASE 1/LYSOPHOSPHOLIPASE L1"/>
    <property type="match status" value="1"/>
</dbReference>
<keyword evidence="4" id="KW-1185">Reference proteome</keyword>
<dbReference type="SUPFAM" id="SSF52266">
    <property type="entry name" value="SGNH hydrolase"/>
    <property type="match status" value="1"/>
</dbReference>
<dbReference type="EMBL" id="VYKL01000058">
    <property type="protein sequence ID" value="KAA9012847.1"/>
    <property type="molecule type" value="Genomic_DNA"/>
</dbReference>
<dbReference type="CDD" id="cd00229">
    <property type="entry name" value="SGNH_hydrolase"/>
    <property type="match status" value="1"/>
</dbReference>
<gene>
    <name evidence="3" type="ORF">F4V44_25140</name>
</gene>